<dbReference type="AlphaFoldDB" id="A0A816QF07"/>
<reference evidence="2" key="1">
    <citation type="submission" date="2021-01" db="EMBL/GenBank/DDBJ databases">
        <authorList>
            <consortium name="Genoscope - CEA"/>
            <person name="William W."/>
        </authorList>
    </citation>
    <scope>NUCLEOTIDE SEQUENCE</scope>
</reference>
<organism evidence="2">
    <name type="scientific">Brassica napus</name>
    <name type="common">Rape</name>
    <dbReference type="NCBI Taxonomy" id="3708"/>
    <lineage>
        <taxon>Eukaryota</taxon>
        <taxon>Viridiplantae</taxon>
        <taxon>Streptophyta</taxon>
        <taxon>Embryophyta</taxon>
        <taxon>Tracheophyta</taxon>
        <taxon>Spermatophyta</taxon>
        <taxon>Magnoliopsida</taxon>
        <taxon>eudicotyledons</taxon>
        <taxon>Gunneridae</taxon>
        <taxon>Pentapetalae</taxon>
        <taxon>rosids</taxon>
        <taxon>malvids</taxon>
        <taxon>Brassicales</taxon>
        <taxon>Brassicaceae</taxon>
        <taxon>Brassiceae</taxon>
        <taxon>Brassica</taxon>
    </lineage>
</organism>
<dbReference type="GO" id="GO:0003676">
    <property type="term" value="F:nucleic acid binding"/>
    <property type="evidence" value="ECO:0007669"/>
    <property type="project" value="InterPro"/>
</dbReference>
<dbReference type="EMBL" id="HG994370">
    <property type="protein sequence ID" value="CAF2061077.1"/>
    <property type="molecule type" value="Genomic_DNA"/>
</dbReference>
<feature type="non-terminal residue" evidence="2">
    <location>
        <position position="1"/>
    </location>
</feature>
<accession>A0A816QF07</accession>
<evidence type="ECO:0000313" key="2">
    <source>
        <dbReference type="EMBL" id="CAF2061077.1"/>
    </source>
</evidence>
<feature type="domain" description="RNase H type-1" evidence="1">
    <location>
        <begin position="6"/>
        <end position="91"/>
    </location>
</feature>
<proteinExistence type="predicted"/>
<protein>
    <submittedName>
        <fullName evidence="2">(rape) hypothetical protein</fullName>
    </submittedName>
</protein>
<dbReference type="Gene3D" id="3.30.420.10">
    <property type="entry name" value="Ribonuclease H-like superfamily/Ribonuclease H"/>
    <property type="match status" value="1"/>
</dbReference>
<name>A0A816QF07_BRANA</name>
<evidence type="ECO:0000259" key="1">
    <source>
        <dbReference type="Pfam" id="PF13456"/>
    </source>
</evidence>
<dbReference type="Proteomes" id="UP001295469">
    <property type="component" value="Chromosome C06"/>
</dbReference>
<sequence length="122" mass="13588">RVQLGFANTPLEAEAKGLLSVIQNICIRGLKSIIFEGDRTSSSCSDATPKDYYFQIATLCQDINEWAPRIEAVTFTHVSRNINKVAHVLAHVDANQWFLTGTYMDTPLCTLLEQDIVNISNS</sequence>
<dbReference type="InterPro" id="IPR002156">
    <property type="entry name" value="RNaseH_domain"/>
</dbReference>
<dbReference type="Pfam" id="PF13456">
    <property type="entry name" value="RVT_3"/>
    <property type="match status" value="1"/>
</dbReference>
<gene>
    <name evidence="2" type="ORF">DARMORV10_C06P33050.1</name>
</gene>
<dbReference type="InterPro" id="IPR036397">
    <property type="entry name" value="RNaseH_sf"/>
</dbReference>
<dbReference type="GO" id="GO:0004523">
    <property type="term" value="F:RNA-DNA hybrid ribonuclease activity"/>
    <property type="evidence" value="ECO:0007669"/>
    <property type="project" value="InterPro"/>
</dbReference>